<proteinExistence type="predicted"/>
<dbReference type="AlphaFoldDB" id="A0A183GX37"/>
<dbReference type="Proteomes" id="UP000050761">
    <property type="component" value="Unassembled WGS sequence"/>
</dbReference>
<evidence type="ECO:0000256" key="1">
    <source>
        <dbReference type="SAM" id="MobiDB-lite"/>
    </source>
</evidence>
<dbReference type="EMBL" id="UZAH01042733">
    <property type="protein sequence ID" value="VDP62287.1"/>
    <property type="molecule type" value="Genomic_DNA"/>
</dbReference>
<accession>A0A3P8EDW3</accession>
<sequence>MVNEIEEDERSGTESDPEEREEVCHDTGSHEGKKRTTLLTGMAKILEAEKDMDVRILLDTGSELSFIDTQIIKDLNLPVVGKSKLKIKTFGQTNVEEIQYPVTQVLLEDKLGKIHELRLYGSKTIASKVKRPIL</sequence>
<keyword evidence="3" id="KW-1185">Reference proteome</keyword>
<accession>A0A183GX37</accession>
<feature type="compositionally biased region" description="Acidic residues" evidence="1">
    <location>
        <begin position="1"/>
        <end position="21"/>
    </location>
</feature>
<organism evidence="3 4">
    <name type="scientific">Heligmosomoides polygyrus</name>
    <name type="common">Parasitic roundworm</name>
    <dbReference type="NCBI Taxonomy" id="6339"/>
    <lineage>
        <taxon>Eukaryota</taxon>
        <taxon>Metazoa</taxon>
        <taxon>Ecdysozoa</taxon>
        <taxon>Nematoda</taxon>
        <taxon>Chromadorea</taxon>
        <taxon>Rhabditida</taxon>
        <taxon>Rhabditina</taxon>
        <taxon>Rhabditomorpha</taxon>
        <taxon>Strongyloidea</taxon>
        <taxon>Heligmosomidae</taxon>
        <taxon>Heligmosomoides</taxon>
    </lineage>
</organism>
<dbReference type="SUPFAM" id="SSF50630">
    <property type="entry name" value="Acid proteases"/>
    <property type="match status" value="1"/>
</dbReference>
<dbReference type="InterPro" id="IPR021109">
    <property type="entry name" value="Peptidase_aspartic_dom_sf"/>
</dbReference>
<feature type="compositionally biased region" description="Basic and acidic residues" evidence="1">
    <location>
        <begin position="22"/>
        <end position="31"/>
    </location>
</feature>
<reference evidence="4" key="2">
    <citation type="submission" date="2019-09" db="UniProtKB">
        <authorList>
            <consortium name="WormBaseParasite"/>
        </authorList>
    </citation>
    <scope>IDENTIFICATION</scope>
</reference>
<evidence type="ECO:0000313" key="2">
    <source>
        <dbReference type="EMBL" id="VDP62287.1"/>
    </source>
</evidence>
<feature type="region of interest" description="Disordered" evidence="1">
    <location>
        <begin position="1"/>
        <end position="34"/>
    </location>
</feature>
<protein>
    <submittedName>
        <fullName evidence="4">DUF1758 domain-containing protein</fullName>
    </submittedName>
</protein>
<evidence type="ECO:0000313" key="4">
    <source>
        <dbReference type="WBParaSite" id="HPBE_0002725701-mRNA-1"/>
    </source>
</evidence>
<evidence type="ECO:0000313" key="3">
    <source>
        <dbReference type="Proteomes" id="UP000050761"/>
    </source>
</evidence>
<gene>
    <name evidence="2" type="ORF">HPBE_LOCUS27256</name>
</gene>
<reference evidence="2 3" key="1">
    <citation type="submission" date="2018-11" db="EMBL/GenBank/DDBJ databases">
        <authorList>
            <consortium name="Pathogen Informatics"/>
        </authorList>
    </citation>
    <scope>NUCLEOTIDE SEQUENCE [LARGE SCALE GENOMIC DNA]</scope>
</reference>
<dbReference type="WBParaSite" id="HPBE_0002725701-mRNA-1">
    <property type="protein sequence ID" value="HPBE_0002725701-mRNA-1"/>
    <property type="gene ID" value="HPBE_0002725701"/>
</dbReference>
<dbReference type="Gene3D" id="2.40.70.10">
    <property type="entry name" value="Acid Proteases"/>
    <property type="match status" value="1"/>
</dbReference>
<name>A0A183GX37_HELPZ</name>
<dbReference type="OrthoDB" id="5864674at2759"/>